<dbReference type="GO" id="GO:0005829">
    <property type="term" value="C:cytosol"/>
    <property type="evidence" value="ECO:0007669"/>
    <property type="project" value="TreeGrafter"/>
</dbReference>
<evidence type="ECO:0000256" key="3">
    <source>
        <dbReference type="SAM" id="Phobius"/>
    </source>
</evidence>
<dbReference type="SUPFAM" id="SSF48452">
    <property type="entry name" value="TPR-like"/>
    <property type="match status" value="1"/>
</dbReference>
<dbReference type="SMART" id="SM00028">
    <property type="entry name" value="TPR"/>
    <property type="match status" value="2"/>
</dbReference>
<proteinExistence type="predicted"/>
<dbReference type="PROSITE" id="PS50005">
    <property type="entry name" value="TPR"/>
    <property type="match status" value="1"/>
</dbReference>
<dbReference type="AlphaFoldDB" id="A0A3Q3VJZ9"/>
<keyword evidence="5" id="KW-1185">Reference proteome</keyword>
<dbReference type="GO" id="GO:0005740">
    <property type="term" value="C:mitochondrial envelope"/>
    <property type="evidence" value="ECO:0007669"/>
    <property type="project" value="TreeGrafter"/>
</dbReference>
<feature type="transmembrane region" description="Helical" evidence="3">
    <location>
        <begin position="222"/>
        <end position="244"/>
    </location>
</feature>
<dbReference type="Gene3D" id="1.25.40.10">
    <property type="entry name" value="Tetratricopeptide repeat domain"/>
    <property type="match status" value="1"/>
</dbReference>
<dbReference type="InterPro" id="IPR019734">
    <property type="entry name" value="TPR_rpt"/>
</dbReference>
<feature type="compositionally biased region" description="Polar residues" evidence="2">
    <location>
        <begin position="19"/>
        <end position="30"/>
    </location>
</feature>
<feature type="region of interest" description="Disordered" evidence="2">
    <location>
        <begin position="1"/>
        <end position="81"/>
    </location>
</feature>
<accession>A0A3Q3VJZ9</accession>
<sequence>MTDVKEETVDASDIHDSPASGTKNGRTSLLESGEDFEVLDDEDIGDEPPPLEDTGGGKGKKTDEPLKQKSDTDLESPGPAEEWLDVLVDISPEEENELMDVKVKCLNNMAASQLKLDHYDAALKSCVLALAHQPDNIKALFRMGKVQALQSEYTEAIQTLRKALKLEPSNKTIHAELSKLVKKHSEQRGAEQAMYKKMLGNPTSSSGTNQKRQAKSAWGFNWKWLFGATAVAIGGVALSVVIAARN</sequence>
<dbReference type="PANTHER" id="PTHR46512:SF3">
    <property type="entry name" value="PEPTIDYL-PROLYL CIS-TRANS ISOMERASE FKBP8"/>
    <property type="match status" value="1"/>
</dbReference>
<dbReference type="PANTHER" id="PTHR46512">
    <property type="entry name" value="PEPTIDYLPROLYL ISOMERASE"/>
    <property type="match status" value="1"/>
</dbReference>
<evidence type="ECO:0000313" key="4">
    <source>
        <dbReference type="Ensembl" id="ENSMMOP00000000398.1"/>
    </source>
</evidence>
<feature type="compositionally biased region" description="Basic and acidic residues" evidence="2">
    <location>
        <begin position="60"/>
        <end position="72"/>
    </location>
</feature>
<feature type="compositionally biased region" description="Basic and acidic residues" evidence="2">
    <location>
        <begin position="1"/>
        <end position="16"/>
    </location>
</feature>
<dbReference type="PROSITE" id="PS50293">
    <property type="entry name" value="TPR_REGION"/>
    <property type="match status" value="1"/>
</dbReference>
<reference evidence="4" key="1">
    <citation type="submission" date="2025-08" db="UniProtKB">
        <authorList>
            <consortium name="Ensembl"/>
        </authorList>
    </citation>
    <scope>IDENTIFICATION</scope>
</reference>
<evidence type="ECO:0000256" key="2">
    <source>
        <dbReference type="SAM" id="MobiDB-lite"/>
    </source>
</evidence>
<keyword evidence="3" id="KW-0812">Transmembrane</keyword>
<dbReference type="GO" id="GO:0043066">
    <property type="term" value="P:negative regulation of apoptotic process"/>
    <property type="evidence" value="ECO:0007669"/>
    <property type="project" value="TreeGrafter"/>
</dbReference>
<dbReference type="GO" id="GO:0012505">
    <property type="term" value="C:endomembrane system"/>
    <property type="evidence" value="ECO:0007669"/>
    <property type="project" value="TreeGrafter"/>
</dbReference>
<reference evidence="4" key="2">
    <citation type="submission" date="2025-09" db="UniProtKB">
        <authorList>
            <consortium name="Ensembl"/>
        </authorList>
    </citation>
    <scope>IDENTIFICATION</scope>
</reference>
<organism evidence="4 5">
    <name type="scientific">Mola mola</name>
    <name type="common">Ocean sunfish</name>
    <name type="synonym">Tetraodon mola</name>
    <dbReference type="NCBI Taxonomy" id="94237"/>
    <lineage>
        <taxon>Eukaryota</taxon>
        <taxon>Metazoa</taxon>
        <taxon>Chordata</taxon>
        <taxon>Craniata</taxon>
        <taxon>Vertebrata</taxon>
        <taxon>Euteleostomi</taxon>
        <taxon>Actinopterygii</taxon>
        <taxon>Neopterygii</taxon>
        <taxon>Teleostei</taxon>
        <taxon>Neoteleostei</taxon>
        <taxon>Acanthomorphata</taxon>
        <taxon>Eupercaria</taxon>
        <taxon>Tetraodontiformes</taxon>
        <taxon>Molidae</taxon>
        <taxon>Mola</taxon>
    </lineage>
</organism>
<feature type="compositionally biased region" description="Acidic residues" evidence="2">
    <location>
        <begin position="32"/>
        <end position="50"/>
    </location>
</feature>
<dbReference type="InterPro" id="IPR011990">
    <property type="entry name" value="TPR-like_helical_dom_sf"/>
</dbReference>
<evidence type="ECO:0000313" key="5">
    <source>
        <dbReference type="Proteomes" id="UP000261620"/>
    </source>
</evidence>
<dbReference type="Ensembl" id="ENSMMOT00000000404.1">
    <property type="protein sequence ID" value="ENSMMOP00000000398.1"/>
    <property type="gene ID" value="ENSMMOG00000000326.1"/>
</dbReference>
<dbReference type="InterPro" id="IPR050754">
    <property type="entry name" value="FKBP4/5/8-like"/>
</dbReference>
<name>A0A3Q3VJZ9_MOLML</name>
<keyword evidence="1" id="KW-0802">TPR repeat</keyword>
<keyword evidence="3" id="KW-1133">Transmembrane helix</keyword>
<keyword evidence="3" id="KW-0472">Membrane</keyword>
<dbReference type="GO" id="GO:0016020">
    <property type="term" value="C:membrane"/>
    <property type="evidence" value="ECO:0007669"/>
    <property type="project" value="TreeGrafter"/>
</dbReference>
<protein>
    <submittedName>
        <fullName evidence="4">Uncharacterized protein</fullName>
    </submittedName>
</protein>
<dbReference type="Proteomes" id="UP000261620">
    <property type="component" value="Unplaced"/>
</dbReference>
<feature type="repeat" description="TPR" evidence="1">
    <location>
        <begin position="137"/>
        <end position="170"/>
    </location>
</feature>
<evidence type="ECO:0000256" key="1">
    <source>
        <dbReference type="PROSITE-ProRule" id="PRU00339"/>
    </source>
</evidence>
<dbReference type="GO" id="GO:0044183">
    <property type="term" value="F:protein folding chaperone"/>
    <property type="evidence" value="ECO:0007669"/>
    <property type="project" value="TreeGrafter"/>
</dbReference>